<dbReference type="Gene3D" id="3.90.550.10">
    <property type="entry name" value="Spore Coat Polysaccharide Biosynthesis Protein SpsA, Chain A"/>
    <property type="match status" value="1"/>
</dbReference>
<evidence type="ECO:0000256" key="1">
    <source>
        <dbReference type="ARBA" id="ARBA00022679"/>
    </source>
</evidence>
<evidence type="ECO:0000256" key="2">
    <source>
        <dbReference type="ARBA" id="ARBA00022695"/>
    </source>
</evidence>
<dbReference type="Proteomes" id="UP001058860">
    <property type="component" value="Chromosome"/>
</dbReference>
<dbReference type="NCBIfam" id="TIGR03552">
    <property type="entry name" value="F420_cofC"/>
    <property type="match status" value="1"/>
</dbReference>
<dbReference type="PANTHER" id="PTHR40392">
    <property type="entry name" value="2-PHOSPHO-L-LACTATE GUANYLYLTRANSFERASE"/>
    <property type="match status" value="1"/>
</dbReference>
<keyword evidence="2 5" id="KW-0548">Nucleotidyltransferase</keyword>
<dbReference type="InterPro" id="IPR002835">
    <property type="entry name" value="CofC"/>
</dbReference>
<organism evidence="6 7">
    <name type="scientific">Svornostia abyssi</name>
    <dbReference type="NCBI Taxonomy" id="2898438"/>
    <lineage>
        <taxon>Bacteria</taxon>
        <taxon>Bacillati</taxon>
        <taxon>Actinomycetota</taxon>
        <taxon>Thermoleophilia</taxon>
        <taxon>Solirubrobacterales</taxon>
        <taxon>Baekduiaceae</taxon>
        <taxon>Svornostia</taxon>
    </lineage>
</organism>
<dbReference type="GO" id="GO:0043814">
    <property type="term" value="F:phospholactate guanylyltransferase activity"/>
    <property type="evidence" value="ECO:0007669"/>
    <property type="project" value="UniProtKB-EC"/>
</dbReference>
<reference evidence="7" key="1">
    <citation type="submission" date="2021-11" db="EMBL/GenBank/DDBJ databases">
        <title>Cultivation dependent microbiological survey of springs from the worlds oldest radium mine currently devoted to the extraction of radon-saturated water.</title>
        <authorList>
            <person name="Kapinusova G."/>
            <person name="Smrhova T."/>
            <person name="Strejcek M."/>
            <person name="Suman J."/>
            <person name="Jani K."/>
            <person name="Pajer P."/>
            <person name="Uhlik O."/>
        </authorList>
    </citation>
    <scope>NUCLEOTIDE SEQUENCE [LARGE SCALE GENOMIC DNA]</scope>
    <source>
        <strain evidence="7">J379</strain>
    </source>
</reference>
<evidence type="ECO:0000256" key="3">
    <source>
        <dbReference type="ARBA" id="ARBA00022741"/>
    </source>
</evidence>
<protein>
    <recommendedName>
        <fullName evidence="5">Phosphoenolpyruvate guanylyltransferase</fullName>
        <shortName evidence="5">PEP guanylyltransferase</shortName>
        <ecNumber evidence="5">2.7.7.105</ecNumber>
    </recommendedName>
</protein>
<feature type="binding site" evidence="5">
    <location>
        <position position="153"/>
    </location>
    <ligand>
        <name>phosphoenolpyruvate</name>
        <dbReference type="ChEBI" id="CHEBI:58702"/>
    </ligand>
</feature>
<gene>
    <name evidence="6" type="primary">cofC</name>
    <name evidence="5" type="synonym">fbiD</name>
    <name evidence="6" type="ORF">LRS13_14370</name>
</gene>
<name>A0ABY5PB56_9ACTN</name>
<dbReference type="HAMAP" id="MF_02114">
    <property type="entry name" value="CofC"/>
    <property type="match status" value="1"/>
</dbReference>
<sequence length="218" mass="22323">MTTAAILPIKRFANAKQRLAASLPADLRRSLAEAMVSDVLRALRRCQAIDQVVVVTAEPIASALATSQGARVVPDPAERGHSEAALLGIAALEDVDRVLLLPGDCPALAPADIEAVLAAAPAAPSVVVVPDRHGSGTNALLLSPPDVITPSFGPDSRARHEGAAAAARVEHVVLTVDAFAMDVDTPEDLATLRDALAAARGTAASTRGLLGRIAPPGR</sequence>
<keyword evidence="3 5" id="KW-0547">Nucleotide-binding</keyword>
<comment type="pathway">
    <text evidence="5">Cofactor biosynthesis; coenzyme F420 biosynthesis.</text>
</comment>
<evidence type="ECO:0000313" key="6">
    <source>
        <dbReference type="EMBL" id="UUY01909.1"/>
    </source>
</evidence>
<comment type="similarity">
    <text evidence="5">Belongs to the CofC family.</text>
</comment>
<dbReference type="EMBL" id="CP088295">
    <property type="protein sequence ID" value="UUY01909.1"/>
    <property type="molecule type" value="Genomic_DNA"/>
</dbReference>
<dbReference type="EC" id="2.7.7.105" evidence="5"/>
<dbReference type="Pfam" id="PF01983">
    <property type="entry name" value="CofC"/>
    <property type="match status" value="1"/>
</dbReference>
<evidence type="ECO:0000256" key="5">
    <source>
        <dbReference type="HAMAP-Rule" id="MF_02114"/>
    </source>
</evidence>
<proteinExistence type="inferred from homology"/>
<dbReference type="RefSeq" id="WP_353862449.1">
    <property type="nucleotide sequence ID" value="NZ_CP088295.1"/>
</dbReference>
<evidence type="ECO:0000256" key="4">
    <source>
        <dbReference type="ARBA" id="ARBA00023134"/>
    </source>
</evidence>
<dbReference type="InterPro" id="IPR029044">
    <property type="entry name" value="Nucleotide-diphossugar_trans"/>
</dbReference>
<comment type="function">
    <text evidence="5">Guanylyltransferase that catalyzes the activation of phosphoenolpyruvate (PEP) as enolpyruvoyl-2-diphospho-5'-guanosine, via the condensation of PEP with GTP. It is involved in the biosynthesis of coenzyme F420, a hydride carrier cofactor.</text>
</comment>
<dbReference type="PANTHER" id="PTHR40392:SF1">
    <property type="entry name" value="2-PHOSPHO-L-LACTATE GUANYLYLTRANSFERASE"/>
    <property type="match status" value="1"/>
</dbReference>
<dbReference type="SUPFAM" id="SSF53448">
    <property type="entry name" value="Nucleotide-diphospho-sugar transferases"/>
    <property type="match status" value="1"/>
</dbReference>
<evidence type="ECO:0000313" key="7">
    <source>
        <dbReference type="Proteomes" id="UP001058860"/>
    </source>
</evidence>
<keyword evidence="4 5" id="KW-0342">GTP-binding</keyword>
<feature type="binding site" evidence="5">
    <location>
        <position position="137"/>
    </location>
    <ligand>
        <name>phosphoenolpyruvate</name>
        <dbReference type="ChEBI" id="CHEBI:58702"/>
    </ligand>
</feature>
<accession>A0ABY5PB56</accession>
<keyword evidence="1 5" id="KW-0808">Transferase</keyword>
<keyword evidence="7" id="KW-1185">Reference proteome</keyword>
<comment type="catalytic activity">
    <reaction evidence="5">
        <text>phosphoenolpyruvate + GTP + H(+) = enolpyruvoyl-2-diphospho-5'-guanosine + diphosphate</text>
        <dbReference type="Rhea" id="RHEA:30519"/>
        <dbReference type="ChEBI" id="CHEBI:15378"/>
        <dbReference type="ChEBI" id="CHEBI:33019"/>
        <dbReference type="ChEBI" id="CHEBI:37565"/>
        <dbReference type="ChEBI" id="CHEBI:58702"/>
        <dbReference type="ChEBI" id="CHEBI:143701"/>
        <dbReference type="EC" id="2.7.7.105"/>
    </reaction>
</comment>
<feature type="binding site" evidence="5">
    <location>
        <position position="156"/>
    </location>
    <ligand>
        <name>phosphoenolpyruvate</name>
        <dbReference type="ChEBI" id="CHEBI:58702"/>
    </ligand>
</feature>